<sequence>MPRRPSLAVSTSTANLLSLSTIITWSPRSVAHRHPSTASKRKLLFWPLNDAFRITRRFTLYWQPPGAAATSGTVPLSASSSTLRHKSAIGTARLPAGNAAAAHQCLCFGRSSFISRLLRKSYSSSNINLRRLLLDTLHCPSPSFKVLGQPISDRRMTDVGMAEIFASWLEHGGTLQLSCRRLCARVDDMFRVRLDVIPGSARRWRRNSIPYQPPLFAALHRETGWHHPPDFQRRPFMRRLVTSLSVRGASADALILKIIRNAPAAILDPSQSGGGFFCPDTQPRSNKPANASRDRLREAVHCAIHSHDPSASTSTPMSLGDDLKYLTWARPGLEFFFHS</sequence>
<organism evidence="2 3">
    <name type="scientific">Colletotrichum spinosum</name>
    <dbReference type="NCBI Taxonomy" id="1347390"/>
    <lineage>
        <taxon>Eukaryota</taxon>
        <taxon>Fungi</taxon>
        <taxon>Dikarya</taxon>
        <taxon>Ascomycota</taxon>
        <taxon>Pezizomycotina</taxon>
        <taxon>Sordariomycetes</taxon>
        <taxon>Hypocreomycetidae</taxon>
        <taxon>Glomerellales</taxon>
        <taxon>Glomerellaceae</taxon>
        <taxon>Colletotrichum</taxon>
        <taxon>Colletotrichum orbiculare species complex</taxon>
    </lineage>
</organism>
<proteinExistence type="predicted"/>
<comment type="caution">
    <text evidence="2">The sequence shown here is derived from an EMBL/GenBank/DDBJ whole genome shotgun (WGS) entry which is preliminary data.</text>
</comment>
<name>A0A4V3HRJ2_9PEZI</name>
<dbReference type="AlphaFoldDB" id="A0A4V3HRJ2"/>
<evidence type="ECO:0000313" key="3">
    <source>
        <dbReference type="Proteomes" id="UP000295083"/>
    </source>
</evidence>
<gene>
    <name evidence="2" type="ORF">C8035_v001057</name>
</gene>
<reference evidence="2 3" key="1">
    <citation type="submission" date="2018-11" db="EMBL/GenBank/DDBJ databases">
        <title>Genome sequence and assembly of Colletotrichum spinosum.</title>
        <authorList>
            <person name="Gan P."/>
            <person name="Shirasu K."/>
        </authorList>
    </citation>
    <scope>NUCLEOTIDE SEQUENCE [LARGE SCALE GENOMIC DNA]</scope>
    <source>
        <strain evidence="2 3">CBS 515.97</strain>
    </source>
</reference>
<dbReference type="Proteomes" id="UP000295083">
    <property type="component" value="Unassembled WGS sequence"/>
</dbReference>
<evidence type="ECO:0000256" key="1">
    <source>
        <dbReference type="SAM" id="MobiDB-lite"/>
    </source>
</evidence>
<keyword evidence="3" id="KW-1185">Reference proteome</keyword>
<protein>
    <submittedName>
        <fullName evidence="2">Uncharacterized protein</fullName>
    </submittedName>
</protein>
<accession>A0A4V3HRJ2</accession>
<feature type="region of interest" description="Disordered" evidence="1">
    <location>
        <begin position="276"/>
        <end position="295"/>
    </location>
</feature>
<dbReference type="EMBL" id="QAPG01000091">
    <property type="protein sequence ID" value="TDZ31879.1"/>
    <property type="molecule type" value="Genomic_DNA"/>
</dbReference>
<evidence type="ECO:0000313" key="2">
    <source>
        <dbReference type="EMBL" id="TDZ31879.1"/>
    </source>
</evidence>